<accession>A0A2R6B139</accession>
<organism evidence="1 2">
    <name type="scientific">Candidatus Marsarchaeota G2 archaeon OSP_D</name>
    <dbReference type="NCBI Taxonomy" id="1978157"/>
    <lineage>
        <taxon>Archaea</taxon>
        <taxon>Candidatus Marsarchaeota</taxon>
        <taxon>Candidatus Marsarchaeota group 2</taxon>
    </lineage>
</organism>
<protein>
    <recommendedName>
        <fullName evidence="3">Type 4 fimbrial biogenesis protein PilX N-terminal domain-containing protein</fullName>
    </recommendedName>
</protein>
<sequence length="181" mass="19093">MADVVIGNVILTATLVIALLLFVASASGLATIYTIRVRQTLLQNQATQVAQLVQQVYLIVNTTQIPSNTNYVLKSLDLPNQLDGYPYTLTLSTTQTKTGLVTLTVTLTLTATYGQASSTVLMGRNFALTKNPSTTQGTTIISAQLYKCAGNTGNQPTSGPVCTGQPANEVVLQLQGVINTG</sequence>
<proteinExistence type="predicted"/>
<evidence type="ECO:0000313" key="1">
    <source>
        <dbReference type="EMBL" id="PSN92325.1"/>
    </source>
</evidence>
<name>A0A2R6B139_9ARCH</name>
<evidence type="ECO:0008006" key="3">
    <source>
        <dbReference type="Google" id="ProtNLM"/>
    </source>
</evidence>
<gene>
    <name evidence="1" type="ORF">B9Q03_01460</name>
</gene>
<dbReference type="EMBL" id="NEXE01000006">
    <property type="protein sequence ID" value="PSN92325.1"/>
    <property type="molecule type" value="Genomic_DNA"/>
</dbReference>
<comment type="caution">
    <text evidence="1">The sequence shown here is derived from an EMBL/GenBank/DDBJ whole genome shotgun (WGS) entry which is preliminary data.</text>
</comment>
<evidence type="ECO:0000313" key="2">
    <source>
        <dbReference type="Proteomes" id="UP000240322"/>
    </source>
</evidence>
<reference evidence="1 2" key="1">
    <citation type="submission" date="2017-04" db="EMBL/GenBank/DDBJ databases">
        <title>Novel microbial lineages endemic to geothermal iron-oxide mats fill important gaps in the evolutionary history of Archaea.</title>
        <authorList>
            <person name="Jay Z.J."/>
            <person name="Beam J.P."/>
            <person name="Dlakic M."/>
            <person name="Rusch D.B."/>
            <person name="Kozubal M.A."/>
            <person name="Inskeep W.P."/>
        </authorList>
    </citation>
    <scope>NUCLEOTIDE SEQUENCE [LARGE SCALE GENOMIC DNA]</scope>
    <source>
        <strain evidence="1">OSP_D</strain>
    </source>
</reference>
<dbReference type="AlphaFoldDB" id="A0A2R6B139"/>
<dbReference type="Proteomes" id="UP000240322">
    <property type="component" value="Unassembled WGS sequence"/>
</dbReference>